<organism evidence="2 3">
    <name type="scientific">Novosphingobium bradum</name>
    <dbReference type="NCBI Taxonomy" id="1737444"/>
    <lineage>
        <taxon>Bacteria</taxon>
        <taxon>Pseudomonadati</taxon>
        <taxon>Pseudomonadota</taxon>
        <taxon>Alphaproteobacteria</taxon>
        <taxon>Sphingomonadales</taxon>
        <taxon>Sphingomonadaceae</taxon>
        <taxon>Novosphingobium</taxon>
    </lineage>
</organism>
<accession>A0ABV7IVL5</accession>
<feature type="transmembrane region" description="Helical" evidence="1">
    <location>
        <begin position="12"/>
        <end position="31"/>
    </location>
</feature>
<name>A0ABV7IVL5_9SPHN</name>
<reference evidence="3" key="1">
    <citation type="journal article" date="2019" name="Int. J. Syst. Evol. Microbiol.">
        <title>The Global Catalogue of Microorganisms (GCM) 10K type strain sequencing project: providing services to taxonomists for standard genome sequencing and annotation.</title>
        <authorList>
            <consortium name="The Broad Institute Genomics Platform"/>
            <consortium name="The Broad Institute Genome Sequencing Center for Infectious Disease"/>
            <person name="Wu L."/>
            <person name="Ma J."/>
        </authorList>
    </citation>
    <scope>NUCLEOTIDE SEQUENCE [LARGE SCALE GENOMIC DNA]</scope>
    <source>
        <strain evidence="3">KCTC 42984</strain>
    </source>
</reference>
<evidence type="ECO:0000313" key="3">
    <source>
        <dbReference type="Proteomes" id="UP001595604"/>
    </source>
</evidence>
<protein>
    <submittedName>
        <fullName evidence="2">Uncharacterized protein</fullName>
    </submittedName>
</protein>
<keyword evidence="1" id="KW-0812">Transmembrane</keyword>
<sequence>MKTTFDLMRVWAALTGLALAAGYFVALFMGVKLSDTLPMLISAIGGFEGVLYGQDLWFKRRGRQNG</sequence>
<dbReference type="EMBL" id="JBHRTQ010000007">
    <property type="protein sequence ID" value="MFC3174252.1"/>
    <property type="molecule type" value="Genomic_DNA"/>
</dbReference>
<evidence type="ECO:0000313" key="2">
    <source>
        <dbReference type="EMBL" id="MFC3174252.1"/>
    </source>
</evidence>
<comment type="caution">
    <text evidence="2">The sequence shown here is derived from an EMBL/GenBank/DDBJ whole genome shotgun (WGS) entry which is preliminary data.</text>
</comment>
<evidence type="ECO:0000256" key="1">
    <source>
        <dbReference type="SAM" id="Phobius"/>
    </source>
</evidence>
<dbReference type="Proteomes" id="UP001595604">
    <property type="component" value="Unassembled WGS sequence"/>
</dbReference>
<keyword evidence="1" id="KW-1133">Transmembrane helix</keyword>
<keyword evidence="3" id="KW-1185">Reference proteome</keyword>
<feature type="transmembrane region" description="Helical" evidence="1">
    <location>
        <begin position="37"/>
        <end position="58"/>
    </location>
</feature>
<gene>
    <name evidence="2" type="ORF">ACFOD9_08310</name>
</gene>
<dbReference type="RefSeq" id="WP_379509619.1">
    <property type="nucleotide sequence ID" value="NZ_JBHRTQ010000007.1"/>
</dbReference>
<proteinExistence type="predicted"/>
<keyword evidence="1" id="KW-0472">Membrane</keyword>